<dbReference type="GO" id="GO:0003954">
    <property type="term" value="F:NADH dehydrogenase activity"/>
    <property type="evidence" value="ECO:0007669"/>
    <property type="project" value="TreeGrafter"/>
</dbReference>
<evidence type="ECO:0000313" key="21">
    <source>
        <dbReference type="EMBL" id="AVJ52454.1"/>
    </source>
</evidence>
<dbReference type="Pfam" id="PF00662">
    <property type="entry name" value="Proton_antipo_N"/>
    <property type="match status" value="1"/>
</dbReference>
<evidence type="ECO:0000256" key="12">
    <source>
        <dbReference type="ARBA" id="ARBA00023027"/>
    </source>
</evidence>
<evidence type="ECO:0000259" key="18">
    <source>
        <dbReference type="Pfam" id="PF00361"/>
    </source>
</evidence>
<dbReference type="GO" id="GO:0015990">
    <property type="term" value="P:electron transport coupled proton transport"/>
    <property type="evidence" value="ECO:0007669"/>
    <property type="project" value="TreeGrafter"/>
</dbReference>
<evidence type="ECO:0000256" key="14">
    <source>
        <dbReference type="ARBA" id="ARBA00023128"/>
    </source>
</evidence>
<evidence type="ECO:0000256" key="3">
    <source>
        <dbReference type="ARBA" id="ARBA00012944"/>
    </source>
</evidence>
<dbReference type="AlphaFoldDB" id="A0A2P1CM95"/>
<feature type="transmembrane region" description="Helical" evidence="17">
    <location>
        <begin position="298"/>
        <end position="316"/>
    </location>
</feature>
<evidence type="ECO:0000256" key="2">
    <source>
        <dbReference type="ARBA" id="ARBA00004448"/>
    </source>
</evidence>
<comment type="catalytic activity">
    <reaction evidence="16 17">
        <text>a ubiquinone + NADH + 5 H(+)(in) = a ubiquinol + NAD(+) + 4 H(+)(out)</text>
        <dbReference type="Rhea" id="RHEA:29091"/>
        <dbReference type="Rhea" id="RHEA-COMP:9565"/>
        <dbReference type="Rhea" id="RHEA-COMP:9566"/>
        <dbReference type="ChEBI" id="CHEBI:15378"/>
        <dbReference type="ChEBI" id="CHEBI:16389"/>
        <dbReference type="ChEBI" id="CHEBI:17976"/>
        <dbReference type="ChEBI" id="CHEBI:57540"/>
        <dbReference type="ChEBI" id="CHEBI:57945"/>
        <dbReference type="EC" id="7.1.1.2"/>
    </reaction>
</comment>
<dbReference type="PANTHER" id="PTHR42829">
    <property type="entry name" value="NADH-UBIQUINONE OXIDOREDUCTASE CHAIN 5"/>
    <property type="match status" value="1"/>
</dbReference>
<feature type="transmembrane region" description="Helical" evidence="17">
    <location>
        <begin position="216"/>
        <end position="239"/>
    </location>
</feature>
<evidence type="ECO:0000256" key="7">
    <source>
        <dbReference type="ARBA" id="ARBA00022692"/>
    </source>
</evidence>
<sequence length="578" mass="66791">MNFLCLYKFWSFMIFVMGLVFLFMGFYFLFVDYLIFLDWELISFNSVSMVMTFLFDWMSLIFMGCVLFISSMVILYSSSYMSEDLYKVRFLILVLLFILSMMLLIVSPNLVSILLGWDGLGLVSYCLVIYFQNYKSYSAGMLTVLTNRIGDVAILVSIAWFLNLGSWNYIYYMNYYTNWGYWVMFFIISAAFTKSAQIPFSSWLPAAMAAPTPVSALVHSSTLVTAGVYLLIRYSSYIISYNMDYFLLFSCLTMFMAGLGANFEFDLKKIIALSTLSQLGLMMSILFMGYPILSYFHLLSHAFFKALLFLCAGLMIHCIGDSQDIRHVGYLSNQIPYSCMCFCISSLSLCGSPFLAGFYSKDLILEFMSFNYMNFFIYIIFFMSVGLTVSYSLRLIYYCIGGSSGIFSYQCYEENKFMIYSMFLLTLLAITCGSILSWLIFPWPAILVLPLECKLMPILFVVLGGWLGYEFNMMDCTDSVVGLIYNMTISFFGCMWFMPYFSTHLMSSSFLPLSKYYYSFMDSGWGEYLISSSLSSFINYLSVYNMIYQNNNIKIYLISFLFSVIFIMYLNYYLSSLI</sequence>
<evidence type="ECO:0000256" key="8">
    <source>
        <dbReference type="ARBA" id="ARBA00022792"/>
    </source>
</evidence>
<dbReference type="GO" id="GO:0005743">
    <property type="term" value="C:mitochondrial inner membrane"/>
    <property type="evidence" value="ECO:0007669"/>
    <property type="project" value="UniProtKB-SubCell"/>
</dbReference>
<dbReference type="InterPro" id="IPR001750">
    <property type="entry name" value="ND/Mrp_TM"/>
</dbReference>
<evidence type="ECO:0000256" key="16">
    <source>
        <dbReference type="ARBA" id="ARBA00049551"/>
    </source>
</evidence>
<geneLocation type="mitochondrion" evidence="21"/>
<evidence type="ECO:0000256" key="9">
    <source>
        <dbReference type="ARBA" id="ARBA00022967"/>
    </source>
</evidence>
<evidence type="ECO:0000256" key="10">
    <source>
        <dbReference type="ARBA" id="ARBA00022982"/>
    </source>
</evidence>
<comment type="subcellular location">
    <subcellularLocation>
        <location evidence="2">Mitochondrion inner membrane</location>
        <topology evidence="2">Multi-pass membrane protein</topology>
    </subcellularLocation>
</comment>
<dbReference type="Pfam" id="PF06455">
    <property type="entry name" value="NADH5_C"/>
    <property type="match status" value="1"/>
</dbReference>
<feature type="transmembrane region" description="Helical" evidence="17">
    <location>
        <begin position="12"/>
        <end position="37"/>
    </location>
</feature>
<comment type="similarity">
    <text evidence="17">Belongs to the complex I subunit 5 family.</text>
</comment>
<evidence type="ECO:0000259" key="19">
    <source>
        <dbReference type="Pfam" id="PF00662"/>
    </source>
</evidence>
<comment type="function">
    <text evidence="17">Core subunit of the mitochondrial membrane respiratory chain NADH dehydrogenase (Complex I) which catalyzes electron transfer from NADH through the respiratory chain, using ubiquinone as an electron acceptor. Essential for the catalytic activity and assembly of complex I.</text>
</comment>
<evidence type="ECO:0000256" key="4">
    <source>
        <dbReference type="ARBA" id="ARBA00021096"/>
    </source>
</evidence>
<feature type="transmembrane region" description="Helical" evidence="17">
    <location>
        <begin position="88"/>
        <end position="107"/>
    </location>
</feature>
<feature type="transmembrane region" description="Helical" evidence="17">
    <location>
        <begin position="528"/>
        <end position="548"/>
    </location>
</feature>
<name>A0A2P1CM95_9HEMI</name>
<feature type="transmembrane region" description="Helical" evidence="17">
    <location>
        <begin position="179"/>
        <end position="204"/>
    </location>
</feature>
<dbReference type="PRINTS" id="PR01434">
    <property type="entry name" value="NADHDHGNASE5"/>
</dbReference>
<dbReference type="EMBL" id="MF173812">
    <property type="protein sequence ID" value="AVJ52454.1"/>
    <property type="molecule type" value="Genomic_DNA"/>
</dbReference>
<keyword evidence="15 17" id="KW-0472">Membrane</keyword>
<dbReference type="GO" id="GO:0008137">
    <property type="term" value="F:NADH dehydrogenase (ubiquinone) activity"/>
    <property type="evidence" value="ECO:0007669"/>
    <property type="project" value="UniProtKB-EC"/>
</dbReference>
<evidence type="ECO:0000256" key="5">
    <source>
        <dbReference type="ARBA" id="ARBA00022448"/>
    </source>
</evidence>
<keyword evidence="12 17" id="KW-0520">NAD</keyword>
<dbReference type="PANTHER" id="PTHR42829:SF2">
    <property type="entry name" value="NADH-UBIQUINONE OXIDOREDUCTASE CHAIN 5"/>
    <property type="match status" value="1"/>
</dbReference>
<feature type="transmembrane region" description="Helical" evidence="17">
    <location>
        <begin position="480"/>
        <end position="501"/>
    </location>
</feature>
<keyword evidence="7 17" id="KW-0812">Transmembrane</keyword>
<gene>
    <name evidence="21" type="primary">ND5</name>
</gene>
<feature type="domain" description="NADH dehydrogenase subunit 5 C-terminal" evidence="20">
    <location>
        <begin position="391"/>
        <end position="570"/>
    </location>
</feature>
<dbReference type="GO" id="GO:0042773">
    <property type="term" value="P:ATP synthesis coupled electron transport"/>
    <property type="evidence" value="ECO:0007669"/>
    <property type="project" value="InterPro"/>
</dbReference>
<organism evidence="21">
    <name type="scientific">Microporus nigrita</name>
    <dbReference type="NCBI Taxonomy" id="1191099"/>
    <lineage>
        <taxon>Eukaryota</taxon>
        <taxon>Metazoa</taxon>
        <taxon>Ecdysozoa</taxon>
        <taxon>Arthropoda</taxon>
        <taxon>Hexapoda</taxon>
        <taxon>Insecta</taxon>
        <taxon>Pterygota</taxon>
        <taxon>Neoptera</taxon>
        <taxon>Paraneoptera</taxon>
        <taxon>Hemiptera</taxon>
        <taxon>Heteroptera</taxon>
        <taxon>Panheteroptera</taxon>
        <taxon>Pentatomomorpha</taxon>
        <taxon>Pentatomoidea</taxon>
        <taxon>Cydnidae</taxon>
        <taxon>Cydninae</taxon>
        <taxon>Microporus</taxon>
    </lineage>
</organism>
<dbReference type="Pfam" id="PF00361">
    <property type="entry name" value="Proton_antipo_M"/>
    <property type="match status" value="1"/>
</dbReference>
<keyword evidence="5 17" id="KW-0813">Transport</keyword>
<evidence type="ECO:0000256" key="1">
    <source>
        <dbReference type="ARBA" id="ARBA00003257"/>
    </source>
</evidence>
<dbReference type="InterPro" id="IPR003945">
    <property type="entry name" value="NU5C-like"/>
</dbReference>
<feature type="domain" description="NADH-Ubiquinone oxidoreductase (complex I) chain 5 N-terminal" evidence="19">
    <location>
        <begin position="42"/>
        <end position="90"/>
    </location>
</feature>
<feature type="transmembrane region" description="Helical" evidence="17">
    <location>
        <begin position="152"/>
        <end position="173"/>
    </location>
</feature>
<keyword evidence="10" id="KW-0249">Electron transport</keyword>
<feature type="transmembrane region" description="Helical" evidence="17">
    <location>
        <begin position="555"/>
        <end position="574"/>
    </location>
</feature>
<keyword evidence="6" id="KW-0679">Respiratory chain</keyword>
<evidence type="ECO:0000256" key="17">
    <source>
        <dbReference type="RuleBase" id="RU003404"/>
    </source>
</evidence>
<keyword evidence="9" id="KW-1278">Translocase</keyword>
<keyword evidence="14 17" id="KW-0496">Mitochondrion</keyword>
<accession>A0A2P1CM95</accession>
<dbReference type="EC" id="7.1.1.2" evidence="3 17"/>
<dbReference type="InterPro" id="IPR010934">
    <property type="entry name" value="NADH_DH_su5_C"/>
</dbReference>
<feature type="transmembrane region" description="Helical" evidence="17">
    <location>
        <begin position="447"/>
        <end position="468"/>
    </location>
</feature>
<feature type="transmembrane region" description="Helical" evidence="17">
    <location>
        <begin position="417"/>
        <end position="441"/>
    </location>
</feature>
<evidence type="ECO:0000256" key="13">
    <source>
        <dbReference type="ARBA" id="ARBA00023075"/>
    </source>
</evidence>
<feature type="transmembrane region" description="Helical" evidence="17">
    <location>
        <begin position="245"/>
        <end position="263"/>
    </location>
</feature>
<feature type="transmembrane region" description="Helical" evidence="17">
    <location>
        <begin position="270"/>
        <end position="292"/>
    </location>
</feature>
<feature type="transmembrane region" description="Helical" evidence="17">
    <location>
        <begin position="57"/>
        <end position="76"/>
    </location>
</feature>
<evidence type="ECO:0000259" key="20">
    <source>
        <dbReference type="Pfam" id="PF06455"/>
    </source>
</evidence>
<evidence type="ECO:0000256" key="15">
    <source>
        <dbReference type="ARBA" id="ARBA00023136"/>
    </source>
</evidence>
<keyword evidence="11 17" id="KW-1133">Transmembrane helix</keyword>
<evidence type="ECO:0000256" key="11">
    <source>
        <dbReference type="ARBA" id="ARBA00022989"/>
    </source>
</evidence>
<dbReference type="InterPro" id="IPR001516">
    <property type="entry name" value="Proton_antipo_N"/>
</dbReference>
<reference evidence="21" key="1">
    <citation type="journal article" date="2018" name="Cladistics">
        <title>Phylogeny and the colourful history of jewel bugs (Insecta: Hemiptera: Scutelleridae).</title>
        <authorList>
            <person name="Wu Y."/>
            <person name="Redei D."/>
            <person name="Eger J."/>
            <person name="Wang Y."/>
            <person name="Wu H."/>
            <person name="Carapezza A."/>
            <person name="Kment P."/>
            <person name="Cai B."/>
            <person name="Sun X."/>
            <person name="Guo P."/>
            <person name="Luo J."/>
            <person name="Xie Q."/>
        </authorList>
    </citation>
    <scope>NUCLEOTIDE SEQUENCE</scope>
</reference>
<keyword evidence="13 17" id="KW-0830">Ubiquinone</keyword>
<proteinExistence type="inferred from homology"/>
<protein>
    <recommendedName>
        <fullName evidence="4 17">NADH-ubiquinone oxidoreductase chain 5</fullName>
        <ecNumber evidence="3 17">7.1.1.2</ecNumber>
    </recommendedName>
</protein>
<feature type="domain" description="NADH:quinone oxidoreductase/Mrp antiporter transmembrane" evidence="18">
    <location>
        <begin position="107"/>
        <end position="387"/>
    </location>
</feature>
<keyword evidence="8" id="KW-0999">Mitochondrion inner membrane</keyword>
<evidence type="ECO:0000256" key="6">
    <source>
        <dbReference type="ARBA" id="ARBA00022660"/>
    </source>
</evidence>
<feature type="transmembrane region" description="Helical" evidence="17">
    <location>
        <begin position="375"/>
        <end position="397"/>
    </location>
</feature>
<comment type="function">
    <text evidence="1">Core subunit of the mitochondrial membrane respiratory chain NADH dehydrogenase (Complex I) that is believed to belong to the minimal assembly required for catalysis. Complex I functions in the transfer of electrons from NADH to the respiratory chain. The immediate electron acceptor for the enzyme is believed to be ubiquinone.</text>
</comment>